<keyword evidence="5" id="KW-0998">Cell outer membrane</keyword>
<dbReference type="EMBL" id="RXOE01000002">
    <property type="protein sequence ID" value="RTQ34890.1"/>
    <property type="molecule type" value="Genomic_DNA"/>
</dbReference>
<dbReference type="AlphaFoldDB" id="A0A3S0J6F7"/>
<feature type="chain" id="PRO_5018649860" evidence="6">
    <location>
        <begin position="31"/>
        <end position="273"/>
    </location>
</feature>
<sequence>MIEHSRLSSKGRKRLARAPFKVIAASAACAACLSPAWAQLAEGTSSSSDAAPQWGVGIGVSMERKAYREFNDKTQAMPMLTYENKWVSVAFPGVDVKLPSAGPVSFRLRARYAGDGYEADDSPYLAGMDKRKGGIWLGGAAIWRNDIANLSAELLADGSGNSKGTRFKVQVDRRFSAGAFGFTPRLAAQWADRKYVDYYYGVTAVEARPDRAEYAGKATTNVEVGLRVDYAVAPRQTVFLDVSATSFGSGIKNSPLVGRSNQTGVRLGYVYRF</sequence>
<feature type="signal peptide" evidence="6">
    <location>
        <begin position="1"/>
        <end position="30"/>
    </location>
</feature>
<keyword evidence="3 6" id="KW-0732">Signal</keyword>
<evidence type="ECO:0000256" key="1">
    <source>
        <dbReference type="ARBA" id="ARBA00004442"/>
    </source>
</evidence>
<evidence type="ECO:0000313" key="8">
    <source>
        <dbReference type="Proteomes" id="UP000267418"/>
    </source>
</evidence>
<dbReference type="InterPro" id="IPR010583">
    <property type="entry name" value="MipA"/>
</dbReference>
<dbReference type="PANTHER" id="PTHR38776:SF1">
    <property type="entry name" value="MLTA-INTERACTING PROTEIN-RELATED"/>
    <property type="match status" value="1"/>
</dbReference>
<evidence type="ECO:0000256" key="2">
    <source>
        <dbReference type="ARBA" id="ARBA00005722"/>
    </source>
</evidence>
<comment type="subcellular location">
    <subcellularLocation>
        <location evidence="1">Cell outer membrane</location>
    </subcellularLocation>
</comment>
<evidence type="ECO:0000256" key="4">
    <source>
        <dbReference type="ARBA" id="ARBA00023136"/>
    </source>
</evidence>
<organism evidence="7 8">
    <name type="scientific">Variovorax gossypii</name>
    <dbReference type="NCBI Taxonomy" id="1679495"/>
    <lineage>
        <taxon>Bacteria</taxon>
        <taxon>Pseudomonadati</taxon>
        <taxon>Pseudomonadota</taxon>
        <taxon>Betaproteobacteria</taxon>
        <taxon>Burkholderiales</taxon>
        <taxon>Comamonadaceae</taxon>
        <taxon>Variovorax</taxon>
    </lineage>
</organism>
<protein>
    <submittedName>
        <fullName evidence="7">MipA/OmpV family protein</fullName>
    </submittedName>
</protein>
<proteinExistence type="inferred from homology"/>
<comment type="similarity">
    <text evidence="2">Belongs to the MipA/OmpV family.</text>
</comment>
<accession>A0A3S0J6F7</accession>
<name>A0A3S0J6F7_9BURK</name>
<dbReference type="Proteomes" id="UP000267418">
    <property type="component" value="Unassembled WGS sequence"/>
</dbReference>
<dbReference type="Pfam" id="PF06629">
    <property type="entry name" value="MipA"/>
    <property type="match status" value="1"/>
</dbReference>
<dbReference type="RefSeq" id="WP_126470034.1">
    <property type="nucleotide sequence ID" value="NZ_RXOE01000002.1"/>
</dbReference>
<dbReference type="PANTHER" id="PTHR38776">
    <property type="entry name" value="MLTA-INTERACTING PROTEIN-RELATED"/>
    <property type="match status" value="1"/>
</dbReference>
<keyword evidence="4" id="KW-0472">Membrane</keyword>
<evidence type="ECO:0000313" key="7">
    <source>
        <dbReference type="EMBL" id="RTQ34890.1"/>
    </source>
</evidence>
<dbReference type="OrthoDB" id="8562138at2"/>
<evidence type="ECO:0000256" key="3">
    <source>
        <dbReference type="ARBA" id="ARBA00022729"/>
    </source>
</evidence>
<comment type="caution">
    <text evidence="7">The sequence shown here is derived from an EMBL/GenBank/DDBJ whole genome shotgun (WGS) entry which is preliminary data.</text>
</comment>
<evidence type="ECO:0000256" key="6">
    <source>
        <dbReference type="SAM" id="SignalP"/>
    </source>
</evidence>
<evidence type="ECO:0000256" key="5">
    <source>
        <dbReference type="ARBA" id="ARBA00023237"/>
    </source>
</evidence>
<gene>
    <name evidence="7" type="ORF">EJP69_10845</name>
</gene>
<dbReference type="GO" id="GO:0009279">
    <property type="term" value="C:cell outer membrane"/>
    <property type="evidence" value="ECO:0007669"/>
    <property type="project" value="UniProtKB-SubCell"/>
</dbReference>
<reference evidence="7 8" key="1">
    <citation type="submission" date="2018-12" db="EMBL/GenBank/DDBJ databases">
        <title>The genome of Variovorax gossypii DSM 100435.</title>
        <authorList>
            <person name="Gao J."/>
            <person name="Sun J."/>
        </authorList>
    </citation>
    <scope>NUCLEOTIDE SEQUENCE [LARGE SCALE GENOMIC DNA]</scope>
    <source>
        <strain evidence="7 8">DSM 100435</strain>
    </source>
</reference>
<keyword evidence="8" id="KW-1185">Reference proteome</keyword>